<comment type="caution">
    <text evidence="2">The sequence shown here is derived from an EMBL/GenBank/DDBJ whole genome shotgun (WGS) entry which is preliminary data.</text>
</comment>
<reference evidence="2 3" key="1">
    <citation type="submission" date="2019-02" db="EMBL/GenBank/DDBJ databases">
        <title>Prokaryotic population dynamics and viral predation in marine succession experiment using metagenomics: the confinement effect.</title>
        <authorList>
            <person name="Haro-Moreno J.M."/>
            <person name="Rodriguez-Valera F."/>
            <person name="Lopez-Perez M."/>
        </authorList>
    </citation>
    <scope>NUCLEOTIDE SEQUENCE [LARGE SCALE GENOMIC DNA]</scope>
    <source>
        <strain evidence="2">MED-G162</strain>
    </source>
</reference>
<proteinExistence type="predicted"/>
<dbReference type="InterPro" id="IPR050486">
    <property type="entry name" value="Mannose-1P_guanyltransferase"/>
</dbReference>
<protein>
    <submittedName>
        <fullName evidence="2">Nucleotidyltransferase family protein</fullName>
    </submittedName>
</protein>
<accession>A0A520MZS0</accession>
<evidence type="ECO:0000313" key="3">
    <source>
        <dbReference type="Proteomes" id="UP000319384"/>
    </source>
</evidence>
<feature type="domain" description="Nucleotidyl transferase" evidence="1">
    <location>
        <begin position="2"/>
        <end position="119"/>
    </location>
</feature>
<organism evidence="2 3">
    <name type="scientific">SAR86 cluster bacterium</name>
    <dbReference type="NCBI Taxonomy" id="2030880"/>
    <lineage>
        <taxon>Bacteria</taxon>
        <taxon>Pseudomonadati</taxon>
        <taxon>Pseudomonadota</taxon>
        <taxon>Gammaproteobacteria</taxon>
        <taxon>SAR86 cluster</taxon>
    </lineage>
</organism>
<dbReference type="PANTHER" id="PTHR22572">
    <property type="entry name" value="SUGAR-1-PHOSPHATE GUANYL TRANSFERASE"/>
    <property type="match status" value="1"/>
</dbReference>
<dbReference type="AlphaFoldDB" id="A0A520MZS0"/>
<evidence type="ECO:0000259" key="1">
    <source>
        <dbReference type="Pfam" id="PF00483"/>
    </source>
</evidence>
<dbReference type="Proteomes" id="UP000319384">
    <property type="component" value="Unassembled WGS sequence"/>
</dbReference>
<keyword evidence="2" id="KW-0808">Transferase</keyword>
<dbReference type="CDD" id="cd06422">
    <property type="entry name" value="NTP_transferase_like_1"/>
    <property type="match status" value="1"/>
</dbReference>
<dbReference type="SUPFAM" id="SSF53448">
    <property type="entry name" value="Nucleotide-diphospho-sugar transferases"/>
    <property type="match status" value="1"/>
</dbReference>
<dbReference type="Pfam" id="PF00483">
    <property type="entry name" value="NTP_transferase"/>
    <property type="match status" value="1"/>
</dbReference>
<sequence length="223" mass="25029">MKAMILAAGYGRRLMPITNKIPKPLLKVGDQTLIERNINCLISSGFSEIIINVSHLSKLIINFVENTFPNQNILFSQEDQPLGTGGGILNALDLIGNETFLLTNSDIYHDINLKTLPKKTKVAHLVGVKNPEHNLNGDFSIENKNVFIKKNNNDLTWSGISLVNPKIFRENEFPSNSFNIWDEVLHQYISRGLVTGQKSPEMWIDVGTPKRLNLVNSAYNSDQ</sequence>
<evidence type="ECO:0000313" key="2">
    <source>
        <dbReference type="EMBL" id="RZO26705.1"/>
    </source>
</evidence>
<dbReference type="Gene3D" id="3.90.550.10">
    <property type="entry name" value="Spore Coat Polysaccharide Biosynthesis Protein SpsA, Chain A"/>
    <property type="match status" value="1"/>
</dbReference>
<dbReference type="GO" id="GO:0016740">
    <property type="term" value="F:transferase activity"/>
    <property type="evidence" value="ECO:0007669"/>
    <property type="project" value="UniProtKB-KW"/>
</dbReference>
<dbReference type="InterPro" id="IPR005835">
    <property type="entry name" value="NTP_transferase_dom"/>
</dbReference>
<gene>
    <name evidence="2" type="ORF">EVA95_01675</name>
</gene>
<dbReference type="EMBL" id="SHBH01000008">
    <property type="protein sequence ID" value="RZO26705.1"/>
    <property type="molecule type" value="Genomic_DNA"/>
</dbReference>
<name>A0A520MZS0_9GAMM</name>
<dbReference type="InterPro" id="IPR029044">
    <property type="entry name" value="Nucleotide-diphossugar_trans"/>
</dbReference>